<dbReference type="InterPro" id="IPR029063">
    <property type="entry name" value="SAM-dependent_MTases_sf"/>
</dbReference>
<dbReference type="OrthoDB" id="2470084at2"/>
<accession>A0A3B0CLF1</accession>
<keyword evidence="2" id="KW-1185">Reference proteome</keyword>
<proteinExistence type="predicted"/>
<evidence type="ECO:0000313" key="2">
    <source>
        <dbReference type="Proteomes" id="UP000282311"/>
    </source>
</evidence>
<protein>
    <recommendedName>
        <fullName evidence="3">Class I SAM-dependent methyltransferase</fullName>
    </recommendedName>
</protein>
<comment type="caution">
    <text evidence="1">The sequence shown here is derived from an EMBL/GenBank/DDBJ whole genome shotgun (WGS) entry which is preliminary data.</text>
</comment>
<name>A0A3B0CLF1_9BACL</name>
<reference evidence="1 2" key="1">
    <citation type="journal article" date="2007" name="Int. J. Syst. Evol. Microbiol.">
        <title>Paenibacillus ginsengarvi sp. nov., isolated from soil from ginseng cultivation.</title>
        <authorList>
            <person name="Yoon M.H."/>
            <person name="Ten L.N."/>
            <person name="Im W.T."/>
        </authorList>
    </citation>
    <scope>NUCLEOTIDE SEQUENCE [LARGE SCALE GENOMIC DNA]</scope>
    <source>
        <strain evidence="1 2">KCTC 13059</strain>
    </source>
</reference>
<evidence type="ECO:0008006" key="3">
    <source>
        <dbReference type="Google" id="ProtNLM"/>
    </source>
</evidence>
<evidence type="ECO:0000313" key="1">
    <source>
        <dbReference type="EMBL" id="RKN85354.1"/>
    </source>
</evidence>
<sequence length="233" mass="25822">MLVRDIEKGLGGADQISWNYGPPLDNGALVHLCRHIEPGDAPLSVLELGGGRSTFMWQAMQELGLLSVNVRVLLHDPAAADDLANRTGESGVVHVHQAGLKQITDDEWESVFAGGVSAPDIWPELGTSVPREQYYHYTIRNTFYDQVDLPLARHSVDVLIADGPHGNGRSLAYPLFGALLKPDALVLVDDFDHYPFLADLGRLFRYRELYRDIAGDKRWALVKLQGMVQGREP</sequence>
<dbReference type="Gene3D" id="3.40.50.150">
    <property type="entry name" value="Vaccinia Virus protein VP39"/>
    <property type="match status" value="1"/>
</dbReference>
<organism evidence="1 2">
    <name type="scientific">Paenibacillus ginsengarvi</name>
    <dbReference type="NCBI Taxonomy" id="400777"/>
    <lineage>
        <taxon>Bacteria</taxon>
        <taxon>Bacillati</taxon>
        <taxon>Bacillota</taxon>
        <taxon>Bacilli</taxon>
        <taxon>Bacillales</taxon>
        <taxon>Paenibacillaceae</taxon>
        <taxon>Paenibacillus</taxon>
    </lineage>
</organism>
<dbReference type="EMBL" id="RBAH01000005">
    <property type="protein sequence ID" value="RKN85354.1"/>
    <property type="molecule type" value="Genomic_DNA"/>
</dbReference>
<dbReference type="AlphaFoldDB" id="A0A3B0CLF1"/>
<dbReference type="Proteomes" id="UP000282311">
    <property type="component" value="Unassembled WGS sequence"/>
</dbReference>
<dbReference type="RefSeq" id="WP_120747006.1">
    <property type="nucleotide sequence ID" value="NZ_RBAH01000005.1"/>
</dbReference>
<gene>
    <name evidence="1" type="ORF">D7M11_09740</name>
</gene>